<dbReference type="EMBL" id="GGMR01007884">
    <property type="protein sequence ID" value="MBY20503.1"/>
    <property type="molecule type" value="Transcribed_RNA"/>
</dbReference>
<name>A0A2S2NTG8_SCHGA</name>
<feature type="transmembrane region" description="Helical" evidence="1">
    <location>
        <begin position="83"/>
        <end position="100"/>
    </location>
</feature>
<sequence>MKKQKKIKEKETYSITLEKTNQMLNHISVYTKFYNSIIKKNKKQIYRYSNEITVTLYSNITYHGRCTYCTLSKYLYQVKRQNTILLSYIQLDMVLVIGILV</sequence>
<gene>
    <name evidence="2" type="ORF">g.39040</name>
</gene>
<protein>
    <submittedName>
        <fullName evidence="2">Uncharacterized protein</fullName>
    </submittedName>
</protein>
<keyword evidence="1" id="KW-0472">Membrane</keyword>
<evidence type="ECO:0000313" key="2">
    <source>
        <dbReference type="EMBL" id="MBY20503.1"/>
    </source>
</evidence>
<dbReference type="AlphaFoldDB" id="A0A2S2NTG8"/>
<evidence type="ECO:0000256" key="1">
    <source>
        <dbReference type="SAM" id="Phobius"/>
    </source>
</evidence>
<organism evidence="2">
    <name type="scientific">Schizaphis graminum</name>
    <name type="common">Green bug aphid</name>
    <dbReference type="NCBI Taxonomy" id="13262"/>
    <lineage>
        <taxon>Eukaryota</taxon>
        <taxon>Metazoa</taxon>
        <taxon>Ecdysozoa</taxon>
        <taxon>Arthropoda</taxon>
        <taxon>Hexapoda</taxon>
        <taxon>Insecta</taxon>
        <taxon>Pterygota</taxon>
        <taxon>Neoptera</taxon>
        <taxon>Paraneoptera</taxon>
        <taxon>Hemiptera</taxon>
        <taxon>Sternorrhyncha</taxon>
        <taxon>Aphidomorpha</taxon>
        <taxon>Aphidoidea</taxon>
        <taxon>Aphididae</taxon>
        <taxon>Aphidini</taxon>
        <taxon>Schizaphis</taxon>
    </lineage>
</organism>
<proteinExistence type="predicted"/>
<keyword evidence="1" id="KW-1133">Transmembrane helix</keyword>
<keyword evidence="1" id="KW-0812">Transmembrane</keyword>
<reference evidence="2" key="1">
    <citation type="submission" date="2018-04" db="EMBL/GenBank/DDBJ databases">
        <title>Transcriptome of Schizaphis graminum biotype I.</title>
        <authorList>
            <person name="Scully E.D."/>
            <person name="Geib S.M."/>
            <person name="Palmer N.A."/>
            <person name="Koch K."/>
            <person name="Bradshaw J."/>
            <person name="Heng-Moss T."/>
            <person name="Sarath G."/>
        </authorList>
    </citation>
    <scope>NUCLEOTIDE SEQUENCE</scope>
</reference>
<accession>A0A2S2NTG8</accession>